<dbReference type="GO" id="GO:0004523">
    <property type="term" value="F:RNA-DNA hybrid ribonuclease activity"/>
    <property type="evidence" value="ECO:0007669"/>
    <property type="project" value="InterPro"/>
</dbReference>
<dbReference type="Proteomes" id="UP000634136">
    <property type="component" value="Unassembled WGS sequence"/>
</dbReference>
<name>A0A834XJS2_9FABA</name>
<dbReference type="InterPro" id="IPR053151">
    <property type="entry name" value="RNase_H-like"/>
</dbReference>
<dbReference type="GO" id="GO:0003676">
    <property type="term" value="F:nucleic acid binding"/>
    <property type="evidence" value="ECO:0007669"/>
    <property type="project" value="InterPro"/>
</dbReference>
<keyword evidence="3" id="KW-1185">Reference proteome</keyword>
<feature type="domain" description="RNase H type-1" evidence="1">
    <location>
        <begin position="106"/>
        <end position="175"/>
    </location>
</feature>
<dbReference type="InterPro" id="IPR036397">
    <property type="entry name" value="RNaseH_sf"/>
</dbReference>
<evidence type="ECO:0000313" key="3">
    <source>
        <dbReference type="Proteomes" id="UP000634136"/>
    </source>
</evidence>
<protein>
    <submittedName>
        <fullName evidence="2">Ribonuclease H</fullName>
    </submittedName>
</protein>
<accession>A0A834XJS2</accession>
<dbReference type="AlphaFoldDB" id="A0A834XJS2"/>
<dbReference type="SUPFAM" id="SSF53098">
    <property type="entry name" value="Ribonuclease H-like"/>
    <property type="match status" value="1"/>
</dbReference>
<dbReference type="PANTHER" id="PTHR47723">
    <property type="entry name" value="OS05G0353850 PROTEIN"/>
    <property type="match status" value="1"/>
</dbReference>
<evidence type="ECO:0000313" key="2">
    <source>
        <dbReference type="EMBL" id="KAF7844588.1"/>
    </source>
</evidence>
<gene>
    <name evidence="2" type="ORF">G2W53_001493</name>
</gene>
<dbReference type="InterPro" id="IPR002156">
    <property type="entry name" value="RNaseH_domain"/>
</dbReference>
<proteinExistence type="predicted"/>
<organism evidence="2 3">
    <name type="scientific">Senna tora</name>
    <dbReference type="NCBI Taxonomy" id="362788"/>
    <lineage>
        <taxon>Eukaryota</taxon>
        <taxon>Viridiplantae</taxon>
        <taxon>Streptophyta</taxon>
        <taxon>Embryophyta</taxon>
        <taxon>Tracheophyta</taxon>
        <taxon>Spermatophyta</taxon>
        <taxon>Magnoliopsida</taxon>
        <taxon>eudicotyledons</taxon>
        <taxon>Gunneridae</taxon>
        <taxon>Pentapetalae</taxon>
        <taxon>rosids</taxon>
        <taxon>fabids</taxon>
        <taxon>Fabales</taxon>
        <taxon>Fabaceae</taxon>
        <taxon>Caesalpinioideae</taxon>
        <taxon>Cassia clade</taxon>
        <taxon>Senna</taxon>
    </lineage>
</organism>
<dbReference type="InterPro" id="IPR044730">
    <property type="entry name" value="RNase_H-like_dom_plant"/>
</dbReference>
<dbReference type="OrthoDB" id="1002604at2759"/>
<dbReference type="Pfam" id="PF13456">
    <property type="entry name" value="RVT_3"/>
    <property type="match status" value="1"/>
</dbReference>
<dbReference type="Gene3D" id="3.30.420.10">
    <property type="entry name" value="Ribonuclease H-like superfamily/Ribonuclease H"/>
    <property type="match status" value="1"/>
</dbReference>
<sequence>MPLCSSSFVWGKSMGFDCGDEPDEFIIVSLEFSKCVYIYIYALVVLKGGMDGVAQWRRRWTRVKSSESRKIKIFDKADLACGTKRLRRIEKVISWSKSDTNRLKVNVDGACSIDGSSGASCGGIMRDEHGRYLVGFINKLCSCDIMQAELLGVYSGMETAWQHDFRVVIVEMDSMVA</sequence>
<dbReference type="EMBL" id="JAAIUW010000001">
    <property type="protein sequence ID" value="KAF7844588.1"/>
    <property type="molecule type" value="Genomic_DNA"/>
</dbReference>
<reference evidence="2" key="1">
    <citation type="submission" date="2020-09" db="EMBL/GenBank/DDBJ databases">
        <title>Genome-Enabled Discovery of Anthraquinone Biosynthesis in Senna tora.</title>
        <authorList>
            <person name="Kang S.-H."/>
            <person name="Pandey R.P."/>
            <person name="Lee C.-M."/>
            <person name="Sim J.-S."/>
            <person name="Jeong J.-T."/>
            <person name="Choi B.-S."/>
            <person name="Jung M."/>
            <person name="Ginzburg D."/>
            <person name="Zhao K."/>
            <person name="Won S.Y."/>
            <person name="Oh T.-J."/>
            <person name="Yu Y."/>
            <person name="Kim N.-H."/>
            <person name="Lee O.R."/>
            <person name="Lee T.-H."/>
            <person name="Bashyal P."/>
            <person name="Kim T.-S."/>
            <person name="Lee W.-H."/>
            <person name="Kawkins C."/>
            <person name="Kim C.-K."/>
            <person name="Kim J.S."/>
            <person name="Ahn B.O."/>
            <person name="Rhee S.Y."/>
            <person name="Sohng J.K."/>
        </authorList>
    </citation>
    <scope>NUCLEOTIDE SEQUENCE</scope>
    <source>
        <tissue evidence="2">Leaf</tissue>
    </source>
</reference>
<dbReference type="CDD" id="cd06222">
    <property type="entry name" value="RNase_H_like"/>
    <property type="match status" value="1"/>
</dbReference>
<dbReference type="InterPro" id="IPR012337">
    <property type="entry name" value="RNaseH-like_sf"/>
</dbReference>
<evidence type="ECO:0000259" key="1">
    <source>
        <dbReference type="Pfam" id="PF13456"/>
    </source>
</evidence>
<dbReference type="PANTHER" id="PTHR47723:SF19">
    <property type="entry name" value="POLYNUCLEOTIDYL TRANSFERASE, RIBONUCLEASE H-LIKE SUPERFAMILY PROTEIN"/>
    <property type="match status" value="1"/>
</dbReference>
<comment type="caution">
    <text evidence="2">The sequence shown here is derived from an EMBL/GenBank/DDBJ whole genome shotgun (WGS) entry which is preliminary data.</text>
</comment>